<proteinExistence type="predicted"/>
<reference evidence="2 3" key="1">
    <citation type="submission" date="2019-05" db="EMBL/GenBank/DDBJ databases">
        <title>Emergence of the Ug99 lineage of the wheat stem rust pathogen through somatic hybridization.</title>
        <authorList>
            <person name="Li F."/>
            <person name="Upadhyaya N.M."/>
            <person name="Sperschneider J."/>
            <person name="Matny O."/>
            <person name="Nguyen-Phuc H."/>
            <person name="Mago R."/>
            <person name="Raley C."/>
            <person name="Miller M.E."/>
            <person name="Silverstein K.A.T."/>
            <person name="Henningsen E."/>
            <person name="Hirsch C.D."/>
            <person name="Visser B."/>
            <person name="Pretorius Z.A."/>
            <person name="Steffenson B.J."/>
            <person name="Schwessinger B."/>
            <person name="Dodds P.N."/>
            <person name="Figueroa M."/>
        </authorList>
    </citation>
    <scope>NUCLEOTIDE SEQUENCE [LARGE SCALE GENOMIC DNA]</scope>
    <source>
        <strain evidence="2 3">Ug99</strain>
    </source>
</reference>
<organism evidence="2 3">
    <name type="scientific">Puccinia graminis f. sp. tritici</name>
    <dbReference type="NCBI Taxonomy" id="56615"/>
    <lineage>
        <taxon>Eukaryota</taxon>
        <taxon>Fungi</taxon>
        <taxon>Dikarya</taxon>
        <taxon>Basidiomycota</taxon>
        <taxon>Pucciniomycotina</taxon>
        <taxon>Pucciniomycetes</taxon>
        <taxon>Pucciniales</taxon>
        <taxon>Pucciniaceae</taxon>
        <taxon>Puccinia</taxon>
    </lineage>
</organism>
<comment type="caution">
    <text evidence="2">The sequence shown here is derived from an EMBL/GenBank/DDBJ whole genome shotgun (WGS) entry which is preliminary data.</text>
</comment>
<feature type="region of interest" description="Disordered" evidence="1">
    <location>
        <begin position="70"/>
        <end position="91"/>
    </location>
</feature>
<evidence type="ECO:0000256" key="1">
    <source>
        <dbReference type="SAM" id="MobiDB-lite"/>
    </source>
</evidence>
<dbReference type="AlphaFoldDB" id="A0A5B0SHS3"/>
<sequence>MLTPLMLTSSSPILTTGAALSCPPPPSLRTIALTEGTAAEVDRPKHPTFWPPFALVPTLAPPRCLAIKSKRTGPTEQPADPPTLNQNRPGTDRFKTAWAHRAALLHHLAGSIKQQPIQTHTGPPPHRPAPLIHLAGLIEIGSIRVFFWAGESPTQTPAHPSAHLAAKVAAKWAGPGSHGAEFSVAYSDATP</sequence>
<evidence type="ECO:0000313" key="2">
    <source>
        <dbReference type="EMBL" id="KAA1137528.1"/>
    </source>
</evidence>
<gene>
    <name evidence="2" type="ORF">PGTUg99_011687</name>
</gene>
<dbReference type="Proteomes" id="UP000325313">
    <property type="component" value="Unassembled WGS sequence"/>
</dbReference>
<dbReference type="EMBL" id="VDEP01000007">
    <property type="protein sequence ID" value="KAA1137528.1"/>
    <property type="molecule type" value="Genomic_DNA"/>
</dbReference>
<evidence type="ECO:0000313" key="3">
    <source>
        <dbReference type="Proteomes" id="UP000325313"/>
    </source>
</evidence>
<accession>A0A5B0SHS3</accession>
<protein>
    <submittedName>
        <fullName evidence="2">Uncharacterized protein</fullName>
    </submittedName>
</protein>
<name>A0A5B0SHS3_PUCGR</name>